<evidence type="ECO:0000313" key="3">
    <source>
        <dbReference type="Proteomes" id="UP000334340"/>
    </source>
</evidence>
<sequence length="105" mass="11798">MSHKTDNIGHNQEQPFEEPVRLPIEEVLDLHTFAPKEIASVVEEYLWQCRQAGMPQVRLVHGKGTGTQRAIIRRLLTNHPDVLSFADAPAEAGGWGATMVRLKPY</sequence>
<dbReference type="SUPFAM" id="SSF160443">
    <property type="entry name" value="SMR domain-like"/>
    <property type="match status" value="1"/>
</dbReference>
<proteinExistence type="predicted"/>
<evidence type="ECO:0000313" key="2">
    <source>
        <dbReference type="EMBL" id="VUZ85778.1"/>
    </source>
</evidence>
<dbReference type="Gene3D" id="3.30.1370.110">
    <property type="match status" value="1"/>
</dbReference>
<dbReference type="EMBL" id="CABIKM010000033">
    <property type="protein sequence ID" value="VUZ85778.1"/>
    <property type="molecule type" value="Genomic_DNA"/>
</dbReference>
<protein>
    <submittedName>
        <fullName evidence="2">MutS2 protein</fullName>
    </submittedName>
</protein>
<dbReference type="PANTHER" id="PTHR35562">
    <property type="entry name" value="DNA ENDONUCLEASE SMRA-RELATED"/>
    <property type="match status" value="1"/>
</dbReference>
<dbReference type="Proteomes" id="UP000334340">
    <property type="component" value="Unassembled WGS sequence"/>
</dbReference>
<name>A0A564ZMK1_9BACT</name>
<dbReference type="PROSITE" id="PS50828">
    <property type="entry name" value="SMR"/>
    <property type="match status" value="1"/>
</dbReference>
<dbReference type="PANTHER" id="PTHR35562:SF2">
    <property type="entry name" value="DNA ENDONUCLEASE SMRA-RELATED"/>
    <property type="match status" value="1"/>
</dbReference>
<dbReference type="InterPro" id="IPR002625">
    <property type="entry name" value="Smr_dom"/>
</dbReference>
<feature type="domain" description="Smr" evidence="1">
    <location>
        <begin position="28"/>
        <end position="103"/>
    </location>
</feature>
<evidence type="ECO:0000259" key="1">
    <source>
        <dbReference type="PROSITE" id="PS50828"/>
    </source>
</evidence>
<keyword evidence="3" id="KW-1185">Reference proteome</keyword>
<dbReference type="SMART" id="SM00463">
    <property type="entry name" value="SMR"/>
    <property type="match status" value="1"/>
</dbReference>
<dbReference type="InterPro" id="IPR036063">
    <property type="entry name" value="Smr_dom_sf"/>
</dbReference>
<dbReference type="AlphaFoldDB" id="A0A564ZMK1"/>
<organism evidence="2 3">
    <name type="scientific">Candidatus Methylomirabilis lanthanidiphila</name>
    <dbReference type="NCBI Taxonomy" id="2211376"/>
    <lineage>
        <taxon>Bacteria</taxon>
        <taxon>Candidatus Methylomirabilota</taxon>
        <taxon>Candidatus Methylomirabilia</taxon>
        <taxon>Candidatus Methylomirabilales</taxon>
        <taxon>Candidatus Methylomirabilaceae</taxon>
        <taxon>Candidatus Methylomirabilis</taxon>
    </lineage>
</organism>
<reference evidence="2 3" key="1">
    <citation type="submission" date="2019-07" db="EMBL/GenBank/DDBJ databases">
        <authorList>
            <person name="Cremers G."/>
        </authorList>
    </citation>
    <scope>NUCLEOTIDE SEQUENCE [LARGE SCALE GENOMIC DNA]</scope>
</reference>
<gene>
    <name evidence="2" type="ORF">MELA_02163</name>
</gene>
<accession>A0A564ZMK1</accession>
<dbReference type="Pfam" id="PF01713">
    <property type="entry name" value="Smr"/>
    <property type="match status" value="1"/>
</dbReference>